<gene>
    <name evidence="3" type="ORF">Q0812_06785</name>
</gene>
<dbReference type="Gene3D" id="3.40.250.10">
    <property type="entry name" value="Rhodanese-like domain"/>
    <property type="match status" value="1"/>
</dbReference>
<dbReference type="Gene3D" id="6.10.140.1340">
    <property type="match status" value="1"/>
</dbReference>
<dbReference type="InterPro" id="IPR001763">
    <property type="entry name" value="Rhodanese-like_dom"/>
</dbReference>
<dbReference type="SUPFAM" id="SSF52821">
    <property type="entry name" value="Rhodanese/Cell cycle control phosphatase"/>
    <property type="match status" value="1"/>
</dbReference>
<keyword evidence="1" id="KW-1133">Transmembrane helix</keyword>
<keyword evidence="1" id="KW-0812">Transmembrane</keyword>
<evidence type="ECO:0000313" key="4">
    <source>
        <dbReference type="Proteomes" id="UP001169063"/>
    </source>
</evidence>
<dbReference type="InterPro" id="IPR036873">
    <property type="entry name" value="Rhodanese-like_dom_sf"/>
</dbReference>
<evidence type="ECO:0000256" key="1">
    <source>
        <dbReference type="SAM" id="Phobius"/>
    </source>
</evidence>
<feature type="domain" description="Rhodanese" evidence="2">
    <location>
        <begin position="18"/>
        <end position="106"/>
    </location>
</feature>
<dbReference type="SMART" id="SM00450">
    <property type="entry name" value="RHOD"/>
    <property type="match status" value="1"/>
</dbReference>
<dbReference type="Proteomes" id="UP001169063">
    <property type="component" value="Unassembled WGS sequence"/>
</dbReference>
<dbReference type="Pfam" id="PF00581">
    <property type="entry name" value="Rhodanese"/>
    <property type="match status" value="1"/>
</dbReference>
<reference evidence="3" key="1">
    <citation type="submission" date="2023-07" db="EMBL/GenBank/DDBJ databases">
        <title>Brevundimonas soil sp. nov., isolated from the soil of chemical plant.</title>
        <authorList>
            <person name="Wu N."/>
        </authorList>
    </citation>
    <scope>NUCLEOTIDE SEQUENCE</scope>
    <source>
        <strain evidence="3">XZ-24</strain>
    </source>
</reference>
<feature type="transmembrane region" description="Helical" evidence="1">
    <location>
        <begin position="118"/>
        <end position="137"/>
    </location>
</feature>
<sequence>MTAVLTAVTPADAARRIASGQARLVDVREPDEHAREHIAGAVLAPLSIFEEAHLQISSGEDVIFMCRSGARTQANCARLAARVEGQAFVLEGGLNGWKAAGLPVEADRKAPMELMRQVQIAAGGLVLLGAVLGWLVHPGFWGLSAFVGAGLFTAGLTGFCGMARLLTLAPWNRAFRAVRG</sequence>
<dbReference type="PANTHER" id="PTHR44086">
    <property type="entry name" value="THIOSULFATE SULFURTRANSFERASE RDL2, MITOCHONDRIAL-RELATED"/>
    <property type="match status" value="1"/>
</dbReference>
<name>A0ABT8SPC5_9CAUL</name>
<keyword evidence="4" id="KW-1185">Reference proteome</keyword>
<dbReference type="RefSeq" id="WP_302109555.1">
    <property type="nucleotide sequence ID" value="NZ_JAUKTR010000002.1"/>
</dbReference>
<protein>
    <submittedName>
        <fullName evidence="3">Rhodanese family protein</fullName>
    </submittedName>
</protein>
<comment type="caution">
    <text evidence="3">The sequence shown here is derived from an EMBL/GenBank/DDBJ whole genome shotgun (WGS) entry which is preliminary data.</text>
</comment>
<dbReference type="Pfam" id="PF11127">
    <property type="entry name" value="YgaP-like_TM"/>
    <property type="match status" value="1"/>
</dbReference>
<accession>A0ABT8SPC5</accession>
<dbReference type="InterPro" id="IPR021309">
    <property type="entry name" value="YgaP-like_TM"/>
</dbReference>
<evidence type="ECO:0000259" key="2">
    <source>
        <dbReference type="PROSITE" id="PS50206"/>
    </source>
</evidence>
<dbReference type="PANTHER" id="PTHR44086:SF10">
    <property type="entry name" value="THIOSULFATE SULFURTRANSFERASE_RHODANESE-LIKE DOMAIN-CONTAINING PROTEIN 3"/>
    <property type="match status" value="1"/>
</dbReference>
<dbReference type="EMBL" id="JAUKTR010000002">
    <property type="protein sequence ID" value="MDO1559132.1"/>
    <property type="molecule type" value="Genomic_DNA"/>
</dbReference>
<feature type="transmembrane region" description="Helical" evidence="1">
    <location>
        <begin position="143"/>
        <end position="166"/>
    </location>
</feature>
<proteinExistence type="predicted"/>
<organism evidence="3 4">
    <name type="scientific">Peiella sedimenti</name>
    <dbReference type="NCBI Taxonomy" id="3061083"/>
    <lineage>
        <taxon>Bacteria</taxon>
        <taxon>Pseudomonadati</taxon>
        <taxon>Pseudomonadota</taxon>
        <taxon>Alphaproteobacteria</taxon>
        <taxon>Caulobacterales</taxon>
        <taxon>Caulobacteraceae</taxon>
        <taxon>Peiella</taxon>
    </lineage>
</organism>
<evidence type="ECO:0000313" key="3">
    <source>
        <dbReference type="EMBL" id="MDO1559132.1"/>
    </source>
</evidence>
<dbReference type="PROSITE" id="PS50206">
    <property type="entry name" value="RHODANESE_3"/>
    <property type="match status" value="1"/>
</dbReference>
<keyword evidence="1" id="KW-0472">Membrane</keyword>